<dbReference type="HOGENOM" id="CLU_1611286_0_0_1"/>
<proteinExistence type="predicted"/>
<protein>
    <submittedName>
        <fullName evidence="1">Uncharacterized protein</fullName>
    </submittedName>
</protein>
<reference evidence="1 2" key="1">
    <citation type="submission" date="2014-04" db="EMBL/GenBank/DDBJ databases">
        <authorList>
            <consortium name="DOE Joint Genome Institute"/>
            <person name="Kuo A."/>
            <person name="Martino E."/>
            <person name="Perotto S."/>
            <person name="Kohler A."/>
            <person name="Nagy L.G."/>
            <person name="Floudas D."/>
            <person name="Copeland A."/>
            <person name="Barry K.W."/>
            <person name="Cichocki N."/>
            <person name="Veneault-Fourrey C."/>
            <person name="LaButti K."/>
            <person name="Lindquist E.A."/>
            <person name="Lipzen A."/>
            <person name="Lundell T."/>
            <person name="Morin E."/>
            <person name="Murat C."/>
            <person name="Sun H."/>
            <person name="Tunlid A."/>
            <person name="Henrissat B."/>
            <person name="Grigoriev I.V."/>
            <person name="Hibbett D.S."/>
            <person name="Martin F."/>
            <person name="Nordberg H.P."/>
            <person name="Cantor M.N."/>
            <person name="Hua S.X."/>
        </authorList>
    </citation>
    <scope>NUCLEOTIDE SEQUENCE [LARGE SCALE GENOMIC DNA]</scope>
    <source>
        <strain evidence="1 2">Zn</strain>
    </source>
</reference>
<name>A0A0C3HZC4_OIDMZ</name>
<gene>
    <name evidence="1" type="ORF">OIDMADRAFT_22451</name>
</gene>
<evidence type="ECO:0000313" key="2">
    <source>
        <dbReference type="Proteomes" id="UP000054321"/>
    </source>
</evidence>
<dbReference type="InParanoid" id="A0A0C3HZC4"/>
<dbReference type="Proteomes" id="UP000054321">
    <property type="component" value="Unassembled WGS sequence"/>
</dbReference>
<organism evidence="1 2">
    <name type="scientific">Oidiodendron maius (strain Zn)</name>
    <dbReference type="NCBI Taxonomy" id="913774"/>
    <lineage>
        <taxon>Eukaryota</taxon>
        <taxon>Fungi</taxon>
        <taxon>Dikarya</taxon>
        <taxon>Ascomycota</taxon>
        <taxon>Pezizomycotina</taxon>
        <taxon>Leotiomycetes</taxon>
        <taxon>Leotiomycetes incertae sedis</taxon>
        <taxon>Myxotrichaceae</taxon>
        <taxon>Oidiodendron</taxon>
    </lineage>
</organism>
<dbReference type="AlphaFoldDB" id="A0A0C3HZC4"/>
<sequence length="165" mass="18981">MAVVMPLRGMERRLRPGFLNEPYIQRLWREMDTLSSTRIHQAVCEAFYCSDEYWVELAVRLLLDFNENVIAEADRWRFDDLFAARRQSLADVNYVDSLSAVDATRILDRLGGGAEIWNEDKSTTMRGGDDAMTRNLIDELRRSSGRAQGDTLELPLFVLDESRSS</sequence>
<keyword evidence="2" id="KW-1185">Reference proteome</keyword>
<dbReference type="EMBL" id="KN832870">
    <property type="protein sequence ID" value="KIN07582.1"/>
    <property type="molecule type" value="Genomic_DNA"/>
</dbReference>
<reference evidence="2" key="2">
    <citation type="submission" date="2015-01" db="EMBL/GenBank/DDBJ databases">
        <title>Evolutionary Origins and Diversification of the Mycorrhizal Mutualists.</title>
        <authorList>
            <consortium name="DOE Joint Genome Institute"/>
            <consortium name="Mycorrhizal Genomics Consortium"/>
            <person name="Kohler A."/>
            <person name="Kuo A."/>
            <person name="Nagy L.G."/>
            <person name="Floudas D."/>
            <person name="Copeland A."/>
            <person name="Barry K.W."/>
            <person name="Cichocki N."/>
            <person name="Veneault-Fourrey C."/>
            <person name="LaButti K."/>
            <person name="Lindquist E.A."/>
            <person name="Lipzen A."/>
            <person name="Lundell T."/>
            <person name="Morin E."/>
            <person name="Murat C."/>
            <person name="Riley R."/>
            <person name="Ohm R."/>
            <person name="Sun H."/>
            <person name="Tunlid A."/>
            <person name="Henrissat B."/>
            <person name="Grigoriev I.V."/>
            <person name="Hibbett D.S."/>
            <person name="Martin F."/>
        </authorList>
    </citation>
    <scope>NUCLEOTIDE SEQUENCE [LARGE SCALE GENOMIC DNA]</scope>
    <source>
        <strain evidence="2">Zn</strain>
    </source>
</reference>
<evidence type="ECO:0000313" key="1">
    <source>
        <dbReference type="EMBL" id="KIN07582.1"/>
    </source>
</evidence>
<accession>A0A0C3HZC4</accession>